<evidence type="ECO:0000256" key="1">
    <source>
        <dbReference type="ARBA" id="ARBA00023015"/>
    </source>
</evidence>
<dbReference type="PANTHER" id="PTHR43280:SF32">
    <property type="entry name" value="TRANSCRIPTIONAL REGULATORY PROTEIN"/>
    <property type="match status" value="1"/>
</dbReference>
<name>A0A368JRT8_9BACT</name>
<sequence length="287" mass="33330">MATHDIPLFHLENHPFEMGILSLSDQATLELVNDKVRIPHRHDHYCFFFMESGCLNFSVDFQNIDIQPSSLLITRPGQIHELGFAKDPAGWLLAFDAHFIDEKARSVIDQSFLKVILLKLDAAEKEGLCTLFNLIYSTENEKSTATFHHQLLQTLINALFYKTVLIFQAQENKRIQNHSSRIVEITRMFHQLVKDHFHQLKKPADYASKLNITVSYLNDTVKAVTGFSSTYLIQLEIFREAQRFLVYTTKSVREIAFQLGYEDEKYFIRLFSKTIGTSPASFRKKYR</sequence>
<accession>A0A368JRT8</accession>
<proteinExistence type="predicted"/>
<keyword evidence="1" id="KW-0805">Transcription regulation</keyword>
<dbReference type="InterPro" id="IPR003313">
    <property type="entry name" value="AraC-bd"/>
</dbReference>
<evidence type="ECO:0000313" key="5">
    <source>
        <dbReference type="EMBL" id="RCR69676.1"/>
    </source>
</evidence>
<dbReference type="SMART" id="SM00342">
    <property type="entry name" value="HTH_ARAC"/>
    <property type="match status" value="1"/>
</dbReference>
<dbReference type="GO" id="GO:0003700">
    <property type="term" value="F:DNA-binding transcription factor activity"/>
    <property type="evidence" value="ECO:0007669"/>
    <property type="project" value="InterPro"/>
</dbReference>
<dbReference type="InterPro" id="IPR018060">
    <property type="entry name" value="HTH_AraC"/>
</dbReference>
<dbReference type="PANTHER" id="PTHR43280">
    <property type="entry name" value="ARAC-FAMILY TRANSCRIPTIONAL REGULATOR"/>
    <property type="match status" value="1"/>
</dbReference>
<dbReference type="Pfam" id="PF02311">
    <property type="entry name" value="AraC_binding"/>
    <property type="match status" value="1"/>
</dbReference>
<dbReference type="PROSITE" id="PS01124">
    <property type="entry name" value="HTH_ARAC_FAMILY_2"/>
    <property type="match status" value="1"/>
</dbReference>
<dbReference type="GO" id="GO:0043565">
    <property type="term" value="F:sequence-specific DNA binding"/>
    <property type="evidence" value="ECO:0007669"/>
    <property type="project" value="InterPro"/>
</dbReference>
<keyword evidence="6" id="KW-1185">Reference proteome</keyword>
<dbReference type="EMBL" id="QOWE01000007">
    <property type="protein sequence ID" value="RCR69676.1"/>
    <property type="molecule type" value="Genomic_DNA"/>
</dbReference>
<reference evidence="5 6" key="1">
    <citation type="submission" date="2018-07" db="EMBL/GenBank/DDBJ databases">
        <title>Genome analysis of Larkinella rosea.</title>
        <authorList>
            <person name="Zhou Z."/>
            <person name="Wang G."/>
        </authorList>
    </citation>
    <scope>NUCLEOTIDE SEQUENCE [LARGE SCALE GENOMIC DNA]</scope>
    <source>
        <strain evidence="6">zzj9</strain>
    </source>
</reference>
<evidence type="ECO:0000313" key="6">
    <source>
        <dbReference type="Proteomes" id="UP000253383"/>
    </source>
</evidence>
<dbReference type="SUPFAM" id="SSF51215">
    <property type="entry name" value="Regulatory protein AraC"/>
    <property type="match status" value="1"/>
</dbReference>
<keyword evidence="3" id="KW-0804">Transcription</keyword>
<evidence type="ECO:0000259" key="4">
    <source>
        <dbReference type="PROSITE" id="PS01124"/>
    </source>
</evidence>
<dbReference type="InterPro" id="IPR020449">
    <property type="entry name" value="Tscrpt_reg_AraC-type_HTH"/>
</dbReference>
<dbReference type="Gene3D" id="1.10.10.60">
    <property type="entry name" value="Homeodomain-like"/>
    <property type="match status" value="1"/>
</dbReference>
<keyword evidence="2" id="KW-0238">DNA-binding</keyword>
<protein>
    <submittedName>
        <fullName evidence="5">Helix-turn-helix domain-containing protein</fullName>
    </submittedName>
</protein>
<dbReference type="InterPro" id="IPR009057">
    <property type="entry name" value="Homeodomain-like_sf"/>
</dbReference>
<dbReference type="Pfam" id="PF12833">
    <property type="entry name" value="HTH_18"/>
    <property type="match status" value="1"/>
</dbReference>
<organism evidence="5 6">
    <name type="scientific">Larkinella punicea</name>
    <dbReference type="NCBI Taxonomy" id="2315727"/>
    <lineage>
        <taxon>Bacteria</taxon>
        <taxon>Pseudomonadati</taxon>
        <taxon>Bacteroidota</taxon>
        <taxon>Cytophagia</taxon>
        <taxon>Cytophagales</taxon>
        <taxon>Spirosomataceae</taxon>
        <taxon>Larkinella</taxon>
    </lineage>
</organism>
<dbReference type="InterPro" id="IPR037923">
    <property type="entry name" value="HTH-like"/>
</dbReference>
<dbReference type="OrthoDB" id="9793451at2"/>
<gene>
    <name evidence="5" type="ORF">DUE52_10020</name>
</gene>
<dbReference type="SUPFAM" id="SSF46689">
    <property type="entry name" value="Homeodomain-like"/>
    <property type="match status" value="1"/>
</dbReference>
<evidence type="ECO:0000256" key="3">
    <source>
        <dbReference type="ARBA" id="ARBA00023163"/>
    </source>
</evidence>
<dbReference type="AlphaFoldDB" id="A0A368JRT8"/>
<dbReference type="Proteomes" id="UP000253383">
    <property type="component" value="Unassembled WGS sequence"/>
</dbReference>
<dbReference type="PRINTS" id="PR00032">
    <property type="entry name" value="HTHARAC"/>
</dbReference>
<evidence type="ECO:0000256" key="2">
    <source>
        <dbReference type="ARBA" id="ARBA00023125"/>
    </source>
</evidence>
<feature type="domain" description="HTH araC/xylS-type" evidence="4">
    <location>
        <begin position="187"/>
        <end position="285"/>
    </location>
</feature>
<comment type="caution">
    <text evidence="5">The sequence shown here is derived from an EMBL/GenBank/DDBJ whole genome shotgun (WGS) entry which is preliminary data.</text>
</comment>